<accession>A0ABS6XXA8</accession>
<evidence type="ECO:0008006" key="3">
    <source>
        <dbReference type="Google" id="ProtNLM"/>
    </source>
</evidence>
<organism evidence="1 2">
    <name type="scientific">Flavobacterium taihuense</name>
    <dbReference type="NCBI Taxonomy" id="2857508"/>
    <lineage>
        <taxon>Bacteria</taxon>
        <taxon>Pseudomonadati</taxon>
        <taxon>Bacteroidota</taxon>
        <taxon>Flavobacteriia</taxon>
        <taxon>Flavobacteriales</taxon>
        <taxon>Flavobacteriaceae</taxon>
        <taxon>Flavobacterium</taxon>
    </lineage>
</organism>
<dbReference type="RefSeq" id="WP_219317386.1">
    <property type="nucleotide sequence ID" value="NZ_JAHWYN010000008.1"/>
</dbReference>
<sequence length="245" mass="28941">MGENSCIKFNSTINNDTLNEIPFFKISEELLKIIERDGFIKLTPLGALPKKILTELYEYKFIIEQLIESGINKLWREDDCIAIKTARIVCTSTNLVKKSNGKLLLTKNGERCLKSENRVELFKVIFLIFTEKYNWGYSDGYPNEPVGQYGYLFSIFLLKKFGKNENPENFYALKYLKVFEKFITLFDEDYSTPEEQFNNCYYLRTFERFTDWFGFTKTIGNRSLFSEQKVKIIKTELLDKIFIYN</sequence>
<protein>
    <recommendedName>
        <fullName evidence="3">Restriction endonuclease</fullName>
    </recommendedName>
</protein>
<keyword evidence="2" id="KW-1185">Reference proteome</keyword>
<evidence type="ECO:0000313" key="2">
    <source>
        <dbReference type="Proteomes" id="UP000812031"/>
    </source>
</evidence>
<dbReference type="Proteomes" id="UP000812031">
    <property type="component" value="Unassembled WGS sequence"/>
</dbReference>
<evidence type="ECO:0000313" key="1">
    <source>
        <dbReference type="EMBL" id="MBW4360901.1"/>
    </source>
</evidence>
<gene>
    <name evidence="1" type="ORF">KZH69_10435</name>
</gene>
<reference evidence="1 2" key="1">
    <citation type="submission" date="2021-07" db="EMBL/GenBank/DDBJ databases">
        <title>Flavobacterium sp. nov. isolated from sediment on the Taihu Lake.</title>
        <authorList>
            <person name="Qu J.-H."/>
        </authorList>
    </citation>
    <scope>NUCLEOTIDE SEQUENCE [LARGE SCALE GENOMIC DNA]</scope>
    <source>
        <strain evidence="1 2">NAS39</strain>
    </source>
</reference>
<proteinExistence type="predicted"/>
<dbReference type="EMBL" id="JAHWYN010000008">
    <property type="protein sequence ID" value="MBW4360901.1"/>
    <property type="molecule type" value="Genomic_DNA"/>
</dbReference>
<comment type="caution">
    <text evidence="1">The sequence shown here is derived from an EMBL/GenBank/DDBJ whole genome shotgun (WGS) entry which is preliminary data.</text>
</comment>
<name>A0ABS6XXA8_9FLAO</name>